<reference evidence="1 2" key="1">
    <citation type="submission" date="2015-07" db="EMBL/GenBank/DDBJ databases">
        <authorList>
            <person name="Noorani M."/>
        </authorList>
    </citation>
    <scope>NUCLEOTIDE SEQUENCE [LARGE SCALE GENOMIC DNA]</scope>
    <source>
        <strain evidence="1">LMG728</strain>
    </source>
</reference>
<accession>A0A0K2ZH80</accession>
<evidence type="ECO:0000313" key="1">
    <source>
        <dbReference type="EMBL" id="CTP85101.1"/>
    </source>
</evidence>
<gene>
    <name evidence="1" type="ORF">XTPLMG728_0775</name>
</gene>
<dbReference type="Proteomes" id="UP000041247">
    <property type="component" value="Unassembled WGS sequence"/>
</dbReference>
<organism evidence="1 2">
    <name type="scientific">Xanthomonas graminis pv. poae</name>
    <dbReference type="NCBI Taxonomy" id="227946"/>
    <lineage>
        <taxon>Bacteria</taxon>
        <taxon>Pseudomonadati</taxon>
        <taxon>Pseudomonadota</taxon>
        <taxon>Gammaproteobacteria</taxon>
        <taxon>Lysobacterales</taxon>
        <taxon>Lysobacteraceae</taxon>
        <taxon>Xanthomonas</taxon>
        <taxon>Xanthomonas translucens group</taxon>
        <taxon>Xanthomonas graminis</taxon>
    </lineage>
</organism>
<dbReference type="AlphaFoldDB" id="A0A0K2ZH80"/>
<evidence type="ECO:0000313" key="2">
    <source>
        <dbReference type="Proteomes" id="UP000041247"/>
    </source>
</evidence>
<proteinExistence type="predicted"/>
<sequence length="226" mass="24640">MRTGEGTTSRELSAVNAHRYALAAMLAWVGMAAVDAHAQALPAPKEFYFDQDRSSTRPVAAIAGSGEALVDRLASTVQRDPNAVEARAQLAAIAMAGGRRALGEELYQTALHAPNAGAPRRQIEWNYGWDLLRAGDPARALAQWSGLVNGRPAAPDWLPPTLALVLWRLDRKDEAVKWYAAAVRTWPDQWGAGADFARLLPAWRDDERATLAEVQSAWQAKPPAWP</sequence>
<name>A0A0K2ZH80_9XANT</name>
<evidence type="ECO:0008006" key="3">
    <source>
        <dbReference type="Google" id="ProtNLM"/>
    </source>
</evidence>
<protein>
    <recommendedName>
        <fullName evidence="3">Tetratricopeptide repeat protein</fullName>
    </recommendedName>
</protein>
<dbReference type="EMBL" id="CXOK01000021">
    <property type="protein sequence ID" value="CTP85101.1"/>
    <property type="molecule type" value="Genomic_DNA"/>
</dbReference>
<dbReference type="SUPFAM" id="SSF48452">
    <property type="entry name" value="TPR-like"/>
    <property type="match status" value="1"/>
</dbReference>
<dbReference type="Gene3D" id="1.25.40.10">
    <property type="entry name" value="Tetratricopeptide repeat domain"/>
    <property type="match status" value="1"/>
</dbReference>
<dbReference type="InterPro" id="IPR011990">
    <property type="entry name" value="TPR-like_helical_dom_sf"/>
</dbReference>